<accession>A0A918W696</accession>
<gene>
    <name evidence="1" type="ORF">GCM10007067_03250</name>
</gene>
<sequence>MLIQDRRRCRPQSTKDFRALLNTSQLVQLAQLERDGWRLQFVRQRPSQLPVTVLAARDRRTAVLRSDGRLDTTTSVSLRD</sequence>
<dbReference type="Proteomes" id="UP000646426">
    <property type="component" value="Unassembled WGS sequence"/>
</dbReference>
<organism evidence="1 2">
    <name type="scientific">Cognatilysobacter bugurensis</name>
    <dbReference type="NCBI Taxonomy" id="543356"/>
    <lineage>
        <taxon>Bacteria</taxon>
        <taxon>Pseudomonadati</taxon>
        <taxon>Pseudomonadota</taxon>
        <taxon>Gammaproteobacteria</taxon>
        <taxon>Lysobacterales</taxon>
        <taxon>Lysobacteraceae</taxon>
        <taxon>Cognatilysobacter</taxon>
    </lineage>
</organism>
<dbReference type="EMBL" id="BMYD01000001">
    <property type="protein sequence ID" value="GHA70448.1"/>
    <property type="molecule type" value="Genomic_DNA"/>
</dbReference>
<dbReference type="AlphaFoldDB" id="A0A918W696"/>
<reference evidence="1" key="1">
    <citation type="journal article" date="2014" name="Int. J. Syst. Evol. Microbiol.">
        <title>Complete genome sequence of Corynebacterium casei LMG S-19264T (=DSM 44701T), isolated from a smear-ripened cheese.</title>
        <authorList>
            <consortium name="US DOE Joint Genome Institute (JGI-PGF)"/>
            <person name="Walter F."/>
            <person name="Albersmeier A."/>
            <person name="Kalinowski J."/>
            <person name="Ruckert C."/>
        </authorList>
    </citation>
    <scope>NUCLEOTIDE SEQUENCE</scope>
    <source>
        <strain evidence="1">KCTC 23077</strain>
    </source>
</reference>
<dbReference type="RefSeq" id="WP_189452681.1">
    <property type="nucleotide sequence ID" value="NZ_BMYD01000001.1"/>
</dbReference>
<reference evidence="1" key="2">
    <citation type="submission" date="2020-09" db="EMBL/GenBank/DDBJ databases">
        <authorList>
            <person name="Sun Q."/>
            <person name="Kim S."/>
        </authorList>
    </citation>
    <scope>NUCLEOTIDE SEQUENCE</scope>
    <source>
        <strain evidence="1">KCTC 23077</strain>
    </source>
</reference>
<evidence type="ECO:0000313" key="2">
    <source>
        <dbReference type="Proteomes" id="UP000646426"/>
    </source>
</evidence>
<keyword evidence="2" id="KW-1185">Reference proteome</keyword>
<comment type="caution">
    <text evidence="1">The sequence shown here is derived from an EMBL/GenBank/DDBJ whole genome shotgun (WGS) entry which is preliminary data.</text>
</comment>
<name>A0A918W696_9GAMM</name>
<protein>
    <submittedName>
        <fullName evidence="1">Uncharacterized protein</fullName>
    </submittedName>
</protein>
<evidence type="ECO:0000313" key="1">
    <source>
        <dbReference type="EMBL" id="GHA70448.1"/>
    </source>
</evidence>
<proteinExistence type="predicted"/>